<proteinExistence type="predicted"/>
<dbReference type="Pfam" id="PF04233">
    <property type="entry name" value="Phage_Mu_F"/>
    <property type="match status" value="1"/>
</dbReference>
<dbReference type="RefSeq" id="WP_337334604.1">
    <property type="nucleotide sequence ID" value="NZ_JBBDHC010000004.1"/>
</dbReference>
<dbReference type="AlphaFoldDB" id="A0AAW9R2G5"/>
<sequence>MQRIADSLHTALGKGHSFGAWKKATLASGKDFGLAPHRLETIFRNNVQAWYAAGQAEAIRRNKDAFPYLRYSAVGDARTRPAHMALDALILTCRPSASPSACPS</sequence>
<reference evidence="2 3" key="1">
    <citation type="journal article" date="2016" name="Antonie Van Leeuwenhoek">
        <title>Denitratimonas tolerans gen. nov., sp. nov., a denitrifying bacterium isolated from a bioreactor for tannery wastewater treatment.</title>
        <authorList>
            <person name="Han S.I."/>
            <person name="Kim J.O."/>
            <person name="Lee Y.R."/>
            <person name="Ekpeghere K.I."/>
            <person name="Koh S.C."/>
            <person name="Whang K.S."/>
        </authorList>
    </citation>
    <scope>NUCLEOTIDE SEQUENCE [LARGE SCALE GENOMIC DNA]</scope>
    <source>
        <strain evidence="2 3">KACC 17565</strain>
    </source>
</reference>
<comment type="caution">
    <text evidence="2">The sequence shown here is derived from an EMBL/GenBank/DDBJ whole genome shotgun (WGS) entry which is preliminary data.</text>
</comment>
<dbReference type="InterPro" id="IPR006528">
    <property type="entry name" value="Phage_head_morphogenesis_dom"/>
</dbReference>
<evidence type="ECO:0000313" key="3">
    <source>
        <dbReference type="Proteomes" id="UP001364472"/>
    </source>
</evidence>
<dbReference type="EMBL" id="JBBDHC010000004">
    <property type="protein sequence ID" value="MEJ1248885.1"/>
    <property type="molecule type" value="Genomic_DNA"/>
</dbReference>
<name>A0AAW9R2G5_9GAMM</name>
<feature type="domain" description="Phage head morphogenesis" evidence="1">
    <location>
        <begin position="2"/>
        <end position="91"/>
    </location>
</feature>
<dbReference type="Proteomes" id="UP001364472">
    <property type="component" value="Unassembled WGS sequence"/>
</dbReference>
<protein>
    <submittedName>
        <fullName evidence="2">Phage minor head protein</fullName>
    </submittedName>
</protein>
<organism evidence="2 3">
    <name type="scientific">Denitratimonas tolerans</name>
    <dbReference type="NCBI Taxonomy" id="1338420"/>
    <lineage>
        <taxon>Bacteria</taxon>
        <taxon>Pseudomonadati</taxon>
        <taxon>Pseudomonadota</taxon>
        <taxon>Gammaproteobacteria</taxon>
        <taxon>Lysobacterales</taxon>
        <taxon>Lysobacteraceae</taxon>
        <taxon>Denitratimonas</taxon>
    </lineage>
</organism>
<evidence type="ECO:0000259" key="1">
    <source>
        <dbReference type="Pfam" id="PF04233"/>
    </source>
</evidence>
<accession>A0AAW9R2G5</accession>
<evidence type="ECO:0000313" key="2">
    <source>
        <dbReference type="EMBL" id="MEJ1248885.1"/>
    </source>
</evidence>
<gene>
    <name evidence="2" type="ORF">WB794_04235</name>
</gene>
<keyword evidence="3" id="KW-1185">Reference proteome</keyword>